<evidence type="ECO:0000256" key="1">
    <source>
        <dbReference type="SAM" id="MobiDB-lite"/>
    </source>
</evidence>
<dbReference type="InterPro" id="IPR052563">
    <property type="entry name" value="FliK"/>
</dbReference>
<organism evidence="3 4">
    <name type="scientific">Moellerella wisconsensis ATCC 35017</name>
    <dbReference type="NCBI Taxonomy" id="1354267"/>
    <lineage>
        <taxon>Bacteria</taxon>
        <taxon>Pseudomonadati</taxon>
        <taxon>Pseudomonadota</taxon>
        <taxon>Gammaproteobacteria</taxon>
        <taxon>Enterobacterales</taxon>
        <taxon>Morganellaceae</taxon>
        <taxon>Moellerella</taxon>
    </lineage>
</organism>
<dbReference type="OrthoDB" id="1792985at2"/>
<dbReference type="PANTHER" id="PTHR37533:SF2">
    <property type="entry name" value="FLAGELLAR HOOK-LENGTH CONTROL PROTEIN"/>
    <property type="match status" value="1"/>
</dbReference>
<gene>
    <name evidence="3" type="ORF">M992_2326</name>
</gene>
<sequence>MEIQLSPTTPTAKYSSASIDAENIDTENRDTENKAPNFSQYLSSAQPAKTNKLSKQSVADDEISDLANTNTFALAETKAEINHQPINPLSAPDIAAFNLTLNQQDFKLSTQENTNEPNDLDAKILDSNIFSSLNNRTINNPKTTIAYGNHEIKGLASDENNLDSVPLVEEQSLNNAFSIDKIFNRTHGLNTPPSVATNNLTSQTKRENITKKSTMLSARNAQQTELIAAKALQFATIQYALTHNKHVGDSQKLNAEAWAESLPATANNGGKLSVADSFSTLAYGGNYTSSSTALASAPLTAHYQTEEWQTQFQQQILRFNKSQLNHAELILHPADLGSIQVKIKIEANQAKFEFIAMHDSVGAVIKQALPELKHALSQQGIELTQSDIILDNQSMNNKPSLNSENPSLAQYTANTHEPSENSSSENPSNKQKQKVSLNNSNISTALLTNIISDKLNNNNLTSKNNISIFI</sequence>
<dbReference type="Pfam" id="PF02120">
    <property type="entry name" value="Flg_hook"/>
    <property type="match status" value="1"/>
</dbReference>
<dbReference type="RefSeq" id="WP_053908746.1">
    <property type="nucleotide sequence ID" value="NZ_CAWMUS010000022.1"/>
</dbReference>
<dbReference type="Gene3D" id="3.30.750.140">
    <property type="match status" value="1"/>
</dbReference>
<evidence type="ECO:0000313" key="3">
    <source>
        <dbReference type="EMBL" id="KPD02323.1"/>
    </source>
</evidence>
<dbReference type="InterPro" id="IPR021136">
    <property type="entry name" value="Flagellar_hook_control-like_C"/>
</dbReference>
<dbReference type="Proteomes" id="UP000053226">
    <property type="component" value="Unassembled WGS sequence"/>
</dbReference>
<dbReference type="AlphaFoldDB" id="A0A0N0I9N0"/>
<evidence type="ECO:0000313" key="4">
    <source>
        <dbReference type="Proteomes" id="UP000053226"/>
    </source>
</evidence>
<feature type="compositionally biased region" description="Polar residues" evidence="1">
    <location>
        <begin position="1"/>
        <end position="18"/>
    </location>
</feature>
<keyword evidence="4" id="KW-1185">Reference proteome</keyword>
<evidence type="ECO:0000259" key="2">
    <source>
        <dbReference type="Pfam" id="PF02120"/>
    </source>
</evidence>
<dbReference type="PANTHER" id="PTHR37533">
    <property type="entry name" value="FLAGELLAR HOOK-LENGTH CONTROL PROTEIN"/>
    <property type="match status" value="1"/>
</dbReference>
<comment type="caution">
    <text evidence="3">The sequence shown here is derived from an EMBL/GenBank/DDBJ whole genome shotgun (WGS) entry which is preliminary data.</text>
</comment>
<reference evidence="3 4" key="1">
    <citation type="submission" date="2015-07" db="EMBL/GenBank/DDBJ databases">
        <title>ATOL: Assembling a taxonomically balanced genome-scale reconstruction of the evolutionary history of the Enterobacteriaceae.</title>
        <authorList>
            <person name="Plunkett G.III."/>
            <person name="Neeno-Eckwall E.C."/>
            <person name="Glasner J.D."/>
            <person name="Perna N.T."/>
        </authorList>
    </citation>
    <scope>NUCLEOTIDE SEQUENCE [LARGE SCALE GENOMIC DNA]</scope>
    <source>
        <strain evidence="3 4">ATCC 35017</strain>
    </source>
</reference>
<accession>A0A0N0I9N0</accession>
<feature type="domain" description="Flagellar hook-length control protein-like C-terminal" evidence="2">
    <location>
        <begin position="314"/>
        <end position="393"/>
    </location>
</feature>
<dbReference type="InterPro" id="IPR038610">
    <property type="entry name" value="FliK-like_C_sf"/>
</dbReference>
<dbReference type="EMBL" id="LGAA01000022">
    <property type="protein sequence ID" value="KPD02323.1"/>
    <property type="molecule type" value="Genomic_DNA"/>
</dbReference>
<name>A0A0N0I9N0_9GAMM</name>
<proteinExistence type="predicted"/>
<keyword evidence="3" id="KW-0282">Flagellum</keyword>
<keyword evidence="3" id="KW-0969">Cilium</keyword>
<feature type="region of interest" description="Disordered" evidence="1">
    <location>
        <begin position="1"/>
        <end position="37"/>
    </location>
</feature>
<keyword evidence="3" id="KW-0966">Cell projection</keyword>
<feature type="region of interest" description="Disordered" evidence="1">
    <location>
        <begin position="412"/>
        <end position="436"/>
    </location>
</feature>
<protein>
    <submittedName>
        <fullName evidence="3">FliK family flagellar hook-length control protein</fullName>
    </submittedName>
</protein>
<dbReference type="CDD" id="cd17470">
    <property type="entry name" value="T3SS_Flik_C"/>
    <property type="match status" value="1"/>
</dbReference>
<feature type="compositionally biased region" description="Low complexity" evidence="1">
    <location>
        <begin position="420"/>
        <end position="429"/>
    </location>
</feature>